<dbReference type="Proteomes" id="UP000317650">
    <property type="component" value="Chromosome 9"/>
</dbReference>
<organism evidence="2 3">
    <name type="scientific">Musa balbisiana</name>
    <name type="common">Banana</name>
    <dbReference type="NCBI Taxonomy" id="52838"/>
    <lineage>
        <taxon>Eukaryota</taxon>
        <taxon>Viridiplantae</taxon>
        <taxon>Streptophyta</taxon>
        <taxon>Embryophyta</taxon>
        <taxon>Tracheophyta</taxon>
        <taxon>Spermatophyta</taxon>
        <taxon>Magnoliopsida</taxon>
        <taxon>Liliopsida</taxon>
        <taxon>Zingiberales</taxon>
        <taxon>Musaceae</taxon>
        <taxon>Musa</taxon>
    </lineage>
</organism>
<reference evidence="2 3" key="1">
    <citation type="journal article" date="2019" name="Nat. Plants">
        <title>Genome sequencing of Musa balbisiana reveals subgenome evolution and function divergence in polyploid bananas.</title>
        <authorList>
            <person name="Yao X."/>
        </authorList>
    </citation>
    <scope>NUCLEOTIDE SEQUENCE [LARGE SCALE GENOMIC DNA]</scope>
    <source>
        <strain evidence="3">cv. DH-PKW</strain>
        <tissue evidence="2">Leaves</tissue>
    </source>
</reference>
<name>A0A4V4H3I3_MUSBA</name>
<comment type="caution">
    <text evidence="2">The sequence shown here is derived from an EMBL/GenBank/DDBJ whole genome shotgun (WGS) entry which is preliminary data.</text>
</comment>
<dbReference type="AlphaFoldDB" id="A0A4V4H3I3"/>
<evidence type="ECO:0000256" key="1">
    <source>
        <dbReference type="SAM" id="MobiDB-lite"/>
    </source>
</evidence>
<feature type="region of interest" description="Disordered" evidence="1">
    <location>
        <begin position="1"/>
        <end position="27"/>
    </location>
</feature>
<sequence>MKGASGFNKRRVEGRGSKPKALGLKTRKPNPVSAICYVQNTDRQTDTTTRGVLRKKYKLQALSCFKIHFVNIK</sequence>
<protein>
    <submittedName>
        <fullName evidence="2">Uncharacterized protein</fullName>
    </submittedName>
</protein>
<proteinExistence type="predicted"/>
<dbReference type="EMBL" id="PYDT01000010">
    <property type="protein sequence ID" value="THU48346.1"/>
    <property type="molecule type" value="Genomic_DNA"/>
</dbReference>
<gene>
    <name evidence="2" type="ORF">C4D60_Mb09t25260</name>
</gene>
<accession>A0A4V4H3I3</accession>
<evidence type="ECO:0000313" key="3">
    <source>
        <dbReference type="Proteomes" id="UP000317650"/>
    </source>
</evidence>
<keyword evidence="3" id="KW-1185">Reference proteome</keyword>
<evidence type="ECO:0000313" key="2">
    <source>
        <dbReference type="EMBL" id="THU48346.1"/>
    </source>
</evidence>